<feature type="compositionally biased region" description="Basic and acidic residues" evidence="3">
    <location>
        <begin position="1"/>
        <end position="10"/>
    </location>
</feature>
<dbReference type="InterPro" id="IPR050109">
    <property type="entry name" value="HTH-type_TetR-like_transc_reg"/>
</dbReference>
<dbReference type="GO" id="GO:0003700">
    <property type="term" value="F:DNA-binding transcription factor activity"/>
    <property type="evidence" value="ECO:0007669"/>
    <property type="project" value="TreeGrafter"/>
</dbReference>
<dbReference type="Pfam" id="PF17932">
    <property type="entry name" value="TetR_C_24"/>
    <property type="match status" value="1"/>
</dbReference>
<dbReference type="InterPro" id="IPR009057">
    <property type="entry name" value="Homeodomain-like_sf"/>
</dbReference>
<name>A0A3A5MUY2_9MICO</name>
<protein>
    <submittedName>
        <fullName evidence="5">TetR/AcrR family transcriptional regulator</fullName>
    </submittedName>
</protein>
<feature type="DNA-binding region" description="H-T-H motif" evidence="2">
    <location>
        <begin position="81"/>
        <end position="100"/>
    </location>
</feature>
<proteinExistence type="predicted"/>
<dbReference type="EMBL" id="QZVS01000078">
    <property type="protein sequence ID" value="RJT89014.1"/>
    <property type="molecule type" value="Genomic_DNA"/>
</dbReference>
<dbReference type="PANTHER" id="PTHR30055">
    <property type="entry name" value="HTH-TYPE TRANSCRIPTIONAL REGULATOR RUTR"/>
    <property type="match status" value="1"/>
</dbReference>
<dbReference type="AlphaFoldDB" id="A0A3A5MUY2"/>
<dbReference type="Proteomes" id="UP000272015">
    <property type="component" value="Unassembled WGS sequence"/>
</dbReference>
<dbReference type="InterPro" id="IPR001647">
    <property type="entry name" value="HTH_TetR"/>
</dbReference>
<feature type="domain" description="HTH tetR-type" evidence="4">
    <location>
        <begin position="58"/>
        <end position="118"/>
    </location>
</feature>
<gene>
    <name evidence="5" type="ORF">D6T64_08620</name>
</gene>
<evidence type="ECO:0000256" key="3">
    <source>
        <dbReference type="SAM" id="MobiDB-lite"/>
    </source>
</evidence>
<reference evidence="5 6" key="1">
    <citation type="submission" date="2018-09" db="EMBL/GenBank/DDBJ databases">
        <title>Novel species of Cryobacterium.</title>
        <authorList>
            <person name="Liu Q."/>
            <person name="Xin Y.-H."/>
        </authorList>
    </citation>
    <scope>NUCLEOTIDE SEQUENCE [LARGE SCALE GENOMIC DNA]</scope>
    <source>
        <strain evidence="5 6">Hh39</strain>
    </source>
</reference>
<dbReference type="Gene3D" id="1.10.357.10">
    <property type="entry name" value="Tetracycline Repressor, domain 2"/>
    <property type="match status" value="1"/>
</dbReference>
<accession>A0A3A5MUY2</accession>
<evidence type="ECO:0000259" key="4">
    <source>
        <dbReference type="PROSITE" id="PS50977"/>
    </source>
</evidence>
<evidence type="ECO:0000256" key="1">
    <source>
        <dbReference type="ARBA" id="ARBA00023125"/>
    </source>
</evidence>
<evidence type="ECO:0000256" key="2">
    <source>
        <dbReference type="PROSITE-ProRule" id="PRU00335"/>
    </source>
</evidence>
<sequence>MERPHAEFTHEGVGVPHIFVPSSPGEPTEPTAAAAPNVSRATADADALVRGPEGPAINETHQRILEAAVRLFAVRGFHGTGIRELATSAQLSTASLYHYMGTKERLLFQIMHDALQRLVLAASIIEQQSDDVRVRLDRLVRMHVVTHALSRDASNVVDNQVGALDPVDRLVIVQQRDAYEKYWADAIADGVAAGYFSVPDQSSARMAILEMCSGVARWFSEGGKYSVDQVADIHVDLAASLLAGGGTSFDREQSEPHLDIHELVEQIWAIHVPGKRNADRVKRDNVV</sequence>
<dbReference type="PANTHER" id="PTHR30055:SF200">
    <property type="entry name" value="HTH-TYPE TRANSCRIPTIONAL REPRESSOR BDCR"/>
    <property type="match status" value="1"/>
</dbReference>
<organism evidence="5 6">
    <name type="scientific">Cryobacterium melibiosiphilum</name>
    <dbReference type="NCBI Taxonomy" id="995039"/>
    <lineage>
        <taxon>Bacteria</taxon>
        <taxon>Bacillati</taxon>
        <taxon>Actinomycetota</taxon>
        <taxon>Actinomycetes</taxon>
        <taxon>Micrococcales</taxon>
        <taxon>Microbacteriaceae</taxon>
        <taxon>Cryobacterium</taxon>
    </lineage>
</organism>
<dbReference type="PRINTS" id="PR00455">
    <property type="entry name" value="HTHTETR"/>
</dbReference>
<comment type="caution">
    <text evidence="5">The sequence shown here is derived from an EMBL/GenBank/DDBJ whole genome shotgun (WGS) entry which is preliminary data.</text>
</comment>
<dbReference type="SUPFAM" id="SSF46689">
    <property type="entry name" value="Homeodomain-like"/>
    <property type="match status" value="1"/>
</dbReference>
<dbReference type="GO" id="GO:0000976">
    <property type="term" value="F:transcription cis-regulatory region binding"/>
    <property type="evidence" value="ECO:0007669"/>
    <property type="project" value="TreeGrafter"/>
</dbReference>
<keyword evidence="1 2" id="KW-0238">DNA-binding</keyword>
<feature type="compositionally biased region" description="Low complexity" evidence="3">
    <location>
        <begin position="25"/>
        <end position="36"/>
    </location>
</feature>
<dbReference type="InterPro" id="IPR041490">
    <property type="entry name" value="KstR2_TetR_C"/>
</dbReference>
<dbReference type="SUPFAM" id="SSF48498">
    <property type="entry name" value="Tetracyclin repressor-like, C-terminal domain"/>
    <property type="match status" value="1"/>
</dbReference>
<dbReference type="Pfam" id="PF00440">
    <property type="entry name" value="TetR_N"/>
    <property type="match status" value="1"/>
</dbReference>
<dbReference type="PROSITE" id="PS50977">
    <property type="entry name" value="HTH_TETR_2"/>
    <property type="match status" value="1"/>
</dbReference>
<evidence type="ECO:0000313" key="6">
    <source>
        <dbReference type="Proteomes" id="UP000272015"/>
    </source>
</evidence>
<feature type="region of interest" description="Disordered" evidence="3">
    <location>
        <begin position="1"/>
        <end position="37"/>
    </location>
</feature>
<dbReference type="InterPro" id="IPR036271">
    <property type="entry name" value="Tet_transcr_reg_TetR-rel_C_sf"/>
</dbReference>
<keyword evidence="6" id="KW-1185">Reference proteome</keyword>
<evidence type="ECO:0000313" key="5">
    <source>
        <dbReference type="EMBL" id="RJT89014.1"/>
    </source>
</evidence>